<gene>
    <name evidence="4" type="ORF">SAMN05421512_10751</name>
</gene>
<evidence type="ECO:0000313" key="4">
    <source>
        <dbReference type="EMBL" id="SOC12896.1"/>
    </source>
</evidence>
<evidence type="ECO:0000256" key="3">
    <source>
        <dbReference type="PIRSR" id="PIRSR600246-3"/>
    </source>
</evidence>
<dbReference type="GO" id="GO:0016811">
    <property type="term" value="F:hydrolase activity, acting on carbon-nitrogen (but not peptide) bonds, in linear amides"/>
    <property type="evidence" value="ECO:0007669"/>
    <property type="project" value="UniProtKB-ARBA"/>
</dbReference>
<keyword evidence="5" id="KW-1185">Reference proteome</keyword>
<dbReference type="PANTHER" id="PTHR10188">
    <property type="entry name" value="L-ASPARAGINASE"/>
    <property type="match status" value="1"/>
</dbReference>
<feature type="active site" description="Nucleophile" evidence="1">
    <location>
        <position position="166"/>
    </location>
</feature>
<dbReference type="Proteomes" id="UP000219331">
    <property type="component" value="Unassembled WGS sequence"/>
</dbReference>
<dbReference type="SUPFAM" id="SSF56235">
    <property type="entry name" value="N-terminal nucleophile aminohydrolases (Ntn hydrolases)"/>
    <property type="match status" value="1"/>
</dbReference>
<dbReference type="OrthoDB" id="9780217at2"/>
<dbReference type="STRING" id="538381.GCA_001696535_03571"/>
<dbReference type="AlphaFoldDB" id="A0A285SWP2"/>
<evidence type="ECO:0000256" key="1">
    <source>
        <dbReference type="PIRSR" id="PIRSR600246-1"/>
    </source>
</evidence>
<organism evidence="4 5">
    <name type="scientific">Stappia indica</name>
    <dbReference type="NCBI Taxonomy" id="538381"/>
    <lineage>
        <taxon>Bacteria</taxon>
        <taxon>Pseudomonadati</taxon>
        <taxon>Pseudomonadota</taxon>
        <taxon>Alphaproteobacteria</taxon>
        <taxon>Hyphomicrobiales</taxon>
        <taxon>Stappiaceae</taxon>
        <taxon>Stappia</taxon>
    </lineage>
</organism>
<dbReference type="PANTHER" id="PTHR10188:SF6">
    <property type="entry name" value="N(4)-(BETA-N-ACETYLGLUCOSAMINYL)-L-ASPARAGINASE"/>
    <property type="match status" value="1"/>
</dbReference>
<feature type="binding site" evidence="2">
    <location>
        <begin position="217"/>
        <end position="220"/>
    </location>
    <ligand>
        <name>substrate</name>
    </ligand>
</feature>
<dbReference type="InterPro" id="IPR000246">
    <property type="entry name" value="Peptidase_T2"/>
</dbReference>
<proteinExistence type="predicted"/>
<dbReference type="Gene3D" id="3.60.20.30">
    <property type="entry name" value="(Glycosyl)asparaginase"/>
    <property type="match status" value="1"/>
</dbReference>
<name>A0A285SWP2_9HYPH</name>
<dbReference type="Pfam" id="PF01112">
    <property type="entry name" value="Asparaginase_2"/>
    <property type="match status" value="1"/>
</dbReference>
<reference evidence="4 5" key="1">
    <citation type="submission" date="2017-08" db="EMBL/GenBank/DDBJ databases">
        <authorList>
            <person name="de Groot N.N."/>
        </authorList>
    </citation>
    <scope>NUCLEOTIDE SEQUENCE [LARGE SCALE GENOMIC DNA]</scope>
    <source>
        <strain evidence="4 5">USBA 352</strain>
    </source>
</reference>
<dbReference type="InterPro" id="IPR029055">
    <property type="entry name" value="Ntn_hydrolases_N"/>
</dbReference>
<protein>
    <submittedName>
        <fullName evidence="4">Asparaginase</fullName>
    </submittedName>
</protein>
<evidence type="ECO:0000313" key="5">
    <source>
        <dbReference type="Proteomes" id="UP000219331"/>
    </source>
</evidence>
<feature type="binding site" evidence="2">
    <location>
        <begin position="194"/>
        <end position="197"/>
    </location>
    <ligand>
        <name>substrate</name>
    </ligand>
</feature>
<sequence length="352" mass="36929">MCTVLSNNEGLSGIGASADLLAAGALALDALEVGVRLVEADPSVWTVGRGGWPNLLGTVELDASVMDGDTLRTGAVGAITGFLHPVSIARRLLEELPHELLVGEGAMRFAREIGAEQGELLADHARVAFASWFEESLREDERASWPQTDLRKLCWQSMDPEIGKDTTVFLGLDGRGSIATATSTSGWGWKYPGRLGDSPVIGAGSYADSRFGACACTGVGEMTIRCGTARAVVLYMKMGLTVAQAVDAAVDDMRALKGGLVGRVTIHAIDKAGEHAVVAVNGEPGNHYWLWRDGFAAPQRHDARIVTLHPHTGSAATTHARAERHARAAAAALKALGGTAASADPQFSGDPE</sequence>
<feature type="site" description="Cleavage; by autolysis" evidence="3">
    <location>
        <begin position="165"/>
        <end position="166"/>
    </location>
</feature>
<evidence type="ECO:0000256" key="2">
    <source>
        <dbReference type="PIRSR" id="PIRSR600246-2"/>
    </source>
</evidence>
<accession>A0A285SWP2</accession>
<dbReference type="GO" id="GO:0005737">
    <property type="term" value="C:cytoplasm"/>
    <property type="evidence" value="ECO:0007669"/>
    <property type="project" value="TreeGrafter"/>
</dbReference>
<dbReference type="EMBL" id="OBML01000007">
    <property type="protein sequence ID" value="SOC12896.1"/>
    <property type="molecule type" value="Genomic_DNA"/>
</dbReference>